<dbReference type="Proteomes" id="UP000199537">
    <property type="component" value="Unassembled WGS sequence"/>
</dbReference>
<evidence type="ECO:0000256" key="4">
    <source>
        <dbReference type="ARBA" id="ARBA00022801"/>
    </source>
</evidence>
<dbReference type="GO" id="GO:0006310">
    <property type="term" value="P:DNA recombination"/>
    <property type="evidence" value="ECO:0007669"/>
    <property type="project" value="InterPro"/>
</dbReference>
<evidence type="ECO:0000259" key="14">
    <source>
        <dbReference type="PROSITE" id="PS51194"/>
    </source>
</evidence>
<dbReference type="InterPro" id="IPR014001">
    <property type="entry name" value="Helicase_ATP-bd"/>
</dbReference>
<proteinExistence type="inferred from homology"/>
<dbReference type="CDD" id="cd17920">
    <property type="entry name" value="DEXHc_RecQ"/>
    <property type="match status" value="1"/>
</dbReference>
<comment type="catalytic activity">
    <reaction evidence="9">
        <text>Couples ATP hydrolysis with the unwinding of duplex DNA by translocating in the 3'-5' direction.</text>
        <dbReference type="EC" id="5.6.2.4"/>
    </reaction>
</comment>
<dbReference type="InterPro" id="IPR011545">
    <property type="entry name" value="DEAD/DEAH_box_helicase_dom"/>
</dbReference>
<dbReference type="SUPFAM" id="SSF52540">
    <property type="entry name" value="P-loop containing nucleoside triphosphate hydrolases"/>
    <property type="match status" value="1"/>
</dbReference>
<dbReference type="GO" id="GO:0030894">
    <property type="term" value="C:replisome"/>
    <property type="evidence" value="ECO:0007669"/>
    <property type="project" value="TreeGrafter"/>
</dbReference>
<evidence type="ECO:0000256" key="10">
    <source>
        <dbReference type="ARBA" id="ARBA00034808"/>
    </source>
</evidence>
<gene>
    <name evidence="15" type="ORF">SAMN05660895_0622</name>
</gene>
<accession>A0A1I7N519</accession>
<dbReference type="GO" id="GO:0005737">
    <property type="term" value="C:cytoplasm"/>
    <property type="evidence" value="ECO:0007669"/>
    <property type="project" value="TreeGrafter"/>
</dbReference>
<dbReference type="AlphaFoldDB" id="A0A1I7N519"/>
<dbReference type="GO" id="GO:0043138">
    <property type="term" value="F:3'-5' DNA helicase activity"/>
    <property type="evidence" value="ECO:0007669"/>
    <property type="project" value="UniProtKB-EC"/>
</dbReference>
<dbReference type="GO" id="GO:0006281">
    <property type="term" value="P:DNA repair"/>
    <property type="evidence" value="ECO:0007669"/>
    <property type="project" value="TreeGrafter"/>
</dbReference>
<dbReference type="Pfam" id="PF00271">
    <property type="entry name" value="Helicase_C"/>
    <property type="match status" value="1"/>
</dbReference>
<feature type="domain" description="Helicase ATP-binding" evidence="13">
    <location>
        <begin position="32"/>
        <end position="200"/>
    </location>
</feature>
<sequence>MDNLPLFRKEAYRLLKQYWGYEDFRPRQLSIMEAVVEGKDVIAVLPTGGGKSLCYQLPALYLPGGALVISPLIALMNDQVAWARKRGIPAVALHSGMDASILEQALERMSAGMYKLVYVSPERLRSTRFLEALAGWKFSFLAVDEAHCISQWGHEFRPAYLEIVHIRQAYSRVPVMAVTATATRQVREDIIRLLDLHHPFEVIGSFSRANIHYAVVRTEDKLHALLQIIKAKPGSKLVYCRDRRTTVQVARWLSEQGIPAAAYHAGLSYEEREQRQQAWLTGNADNMVCTNAFGMGIHKDDVRVVVHYHMPESLEAYFQETGRAGRDGLPAQATVLVGLHDLDQLQTWVMSRYPDLETVRQVFASLMNYLQIPAGTGGGRAFDFYLPDFCQRFGYRPVVVQAVLRILEWEGWLYRTDAVVHPSVARFQISRSDLLALQQIYPLEALVAEILLRLYPGIADVPVAIDEGEIARHAGASRMQVSDVLMHMHQMGWIVYKASYESPQLLLLADRPPAAALFLKAEHIYFLKERALERLKQVRQYLDATSCRMQIAADYFGEQAHDPCNHCDLCEQSISAHSGSARLENIMLRILELLHKPCTSDEIYRALPDIDRKRVRQVIDHLLAEAYISMDPSGRLWVYNSSSRSNMRMAD</sequence>
<keyword evidence="4" id="KW-0378">Hydrolase</keyword>
<dbReference type="GO" id="GO:0005524">
    <property type="term" value="F:ATP binding"/>
    <property type="evidence" value="ECO:0007669"/>
    <property type="project" value="UniProtKB-KW"/>
</dbReference>
<evidence type="ECO:0000256" key="12">
    <source>
        <dbReference type="ARBA" id="ARBA00044550"/>
    </source>
</evidence>
<keyword evidence="16" id="KW-1185">Reference proteome</keyword>
<dbReference type="FunFam" id="3.40.50.300:FF:001389">
    <property type="entry name" value="ATP-dependent DNA helicase RecQ"/>
    <property type="match status" value="1"/>
</dbReference>
<keyword evidence="7" id="KW-0238">DNA-binding</keyword>
<organism evidence="15 16">
    <name type="scientific">Thermoflavifilum thermophilum</name>
    <dbReference type="NCBI Taxonomy" id="1393122"/>
    <lineage>
        <taxon>Bacteria</taxon>
        <taxon>Pseudomonadati</taxon>
        <taxon>Bacteroidota</taxon>
        <taxon>Chitinophagia</taxon>
        <taxon>Chitinophagales</taxon>
        <taxon>Chitinophagaceae</taxon>
        <taxon>Thermoflavifilum</taxon>
    </lineage>
</organism>
<dbReference type="PANTHER" id="PTHR13710">
    <property type="entry name" value="DNA HELICASE RECQ FAMILY MEMBER"/>
    <property type="match status" value="1"/>
</dbReference>
<evidence type="ECO:0000313" key="16">
    <source>
        <dbReference type="Proteomes" id="UP000199537"/>
    </source>
</evidence>
<keyword evidence="2" id="KW-0479">Metal-binding</keyword>
<dbReference type="GO" id="GO:0043590">
    <property type="term" value="C:bacterial nucleoid"/>
    <property type="evidence" value="ECO:0007669"/>
    <property type="project" value="TreeGrafter"/>
</dbReference>
<dbReference type="InterPro" id="IPR004589">
    <property type="entry name" value="DNA_helicase_ATP-dep_RecQ"/>
</dbReference>
<reference evidence="16" key="1">
    <citation type="submission" date="2016-10" db="EMBL/GenBank/DDBJ databases">
        <authorList>
            <person name="Varghese N."/>
            <person name="Submissions S."/>
        </authorList>
    </citation>
    <scope>NUCLEOTIDE SEQUENCE [LARGE SCALE GENOMIC DNA]</scope>
    <source>
        <strain evidence="16">DSM 14807</strain>
    </source>
</reference>
<evidence type="ECO:0000256" key="7">
    <source>
        <dbReference type="ARBA" id="ARBA00023125"/>
    </source>
</evidence>
<dbReference type="InterPro" id="IPR036388">
    <property type="entry name" value="WH-like_DNA-bd_sf"/>
</dbReference>
<dbReference type="SMART" id="SM00487">
    <property type="entry name" value="DEXDc"/>
    <property type="match status" value="1"/>
</dbReference>
<dbReference type="PROSITE" id="PS51194">
    <property type="entry name" value="HELICASE_CTER"/>
    <property type="match status" value="1"/>
</dbReference>
<evidence type="ECO:0000256" key="2">
    <source>
        <dbReference type="ARBA" id="ARBA00022723"/>
    </source>
</evidence>
<dbReference type="PROSITE" id="PS51192">
    <property type="entry name" value="HELICASE_ATP_BIND_1"/>
    <property type="match status" value="1"/>
</dbReference>
<evidence type="ECO:0000259" key="13">
    <source>
        <dbReference type="PROSITE" id="PS51192"/>
    </source>
</evidence>
<keyword evidence="3" id="KW-0547">Nucleotide-binding</keyword>
<dbReference type="EMBL" id="FPCJ01000001">
    <property type="protein sequence ID" value="SFV29764.1"/>
    <property type="molecule type" value="Genomic_DNA"/>
</dbReference>
<keyword evidence="6" id="KW-0067">ATP-binding</keyword>
<dbReference type="SMART" id="SM00490">
    <property type="entry name" value="HELICc"/>
    <property type="match status" value="1"/>
</dbReference>
<comment type="similarity">
    <text evidence="1">Belongs to the helicase family. RecQ subfamily.</text>
</comment>
<dbReference type="EC" id="5.6.2.4" evidence="10"/>
<dbReference type="GO" id="GO:0009378">
    <property type="term" value="F:four-way junction helicase activity"/>
    <property type="evidence" value="ECO:0007669"/>
    <property type="project" value="TreeGrafter"/>
</dbReference>
<evidence type="ECO:0000256" key="1">
    <source>
        <dbReference type="ARBA" id="ARBA00005446"/>
    </source>
</evidence>
<dbReference type="InterPro" id="IPR027417">
    <property type="entry name" value="P-loop_NTPase"/>
</dbReference>
<evidence type="ECO:0000313" key="15">
    <source>
        <dbReference type="EMBL" id="SFV29764.1"/>
    </source>
</evidence>
<evidence type="ECO:0000256" key="9">
    <source>
        <dbReference type="ARBA" id="ARBA00034617"/>
    </source>
</evidence>
<dbReference type="OrthoDB" id="9763310at2"/>
<evidence type="ECO:0000256" key="5">
    <source>
        <dbReference type="ARBA" id="ARBA00022806"/>
    </source>
</evidence>
<evidence type="ECO:0000256" key="8">
    <source>
        <dbReference type="ARBA" id="ARBA00023235"/>
    </source>
</evidence>
<dbReference type="GO" id="GO:0046872">
    <property type="term" value="F:metal ion binding"/>
    <property type="evidence" value="ECO:0007669"/>
    <property type="project" value="UniProtKB-KW"/>
</dbReference>
<dbReference type="NCBIfam" id="TIGR00614">
    <property type="entry name" value="recQ_fam"/>
    <property type="match status" value="1"/>
</dbReference>
<dbReference type="InterPro" id="IPR001650">
    <property type="entry name" value="Helicase_C-like"/>
</dbReference>
<protein>
    <recommendedName>
        <fullName evidence="11">ATP-dependent DNA helicase RecQ</fullName>
        <ecNumber evidence="10">5.6.2.4</ecNumber>
    </recommendedName>
    <alternativeName>
        <fullName evidence="12">DNA 3'-5' helicase RecQ</fullName>
    </alternativeName>
</protein>
<dbReference type="STRING" id="1393122.SAMN05660895_0622"/>
<dbReference type="InterPro" id="IPR032284">
    <property type="entry name" value="RecQ_Zn-bd"/>
</dbReference>
<name>A0A1I7N519_9BACT</name>
<dbReference type="Pfam" id="PF16124">
    <property type="entry name" value="RecQ_Zn_bind"/>
    <property type="match status" value="1"/>
</dbReference>
<dbReference type="GO" id="GO:0016787">
    <property type="term" value="F:hydrolase activity"/>
    <property type="evidence" value="ECO:0007669"/>
    <property type="project" value="UniProtKB-KW"/>
</dbReference>
<evidence type="ECO:0000256" key="11">
    <source>
        <dbReference type="ARBA" id="ARBA00044535"/>
    </source>
</evidence>
<evidence type="ECO:0000256" key="3">
    <source>
        <dbReference type="ARBA" id="ARBA00022741"/>
    </source>
</evidence>
<dbReference type="Gene3D" id="1.10.10.10">
    <property type="entry name" value="Winged helix-like DNA-binding domain superfamily/Winged helix DNA-binding domain"/>
    <property type="match status" value="1"/>
</dbReference>
<evidence type="ECO:0000256" key="6">
    <source>
        <dbReference type="ARBA" id="ARBA00022840"/>
    </source>
</evidence>
<dbReference type="PANTHER" id="PTHR13710:SF105">
    <property type="entry name" value="ATP-DEPENDENT DNA HELICASE Q1"/>
    <property type="match status" value="1"/>
</dbReference>
<keyword evidence="8" id="KW-0413">Isomerase</keyword>
<dbReference type="GO" id="GO:0003677">
    <property type="term" value="F:DNA binding"/>
    <property type="evidence" value="ECO:0007669"/>
    <property type="project" value="UniProtKB-KW"/>
</dbReference>
<dbReference type="Pfam" id="PF00270">
    <property type="entry name" value="DEAD"/>
    <property type="match status" value="1"/>
</dbReference>
<keyword evidence="5 15" id="KW-0347">Helicase</keyword>
<feature type="domain" description="Helicase C-terminal" evidence="14">
    <location>
        <begin position="221"/>
        <end position="367"/>
    </location>
</feature>
<dbReference type="Gene3D" id="3.40.50.300">
    <property type="entry name" value="P-loop containing nucleotide triphosphate hydrolases"/>
    <property type="match status" value="2"/>
</dbReference>
<dbReference type="RefSeq" id="WP_092457573.1">
    <property type="nucleotide sequence ID" value="NZ_FPCJ01000001.1"/>
</dbReference>